<dbReference type="EMBL" id="BMAT01000778">
    <property type="protein sequence ID" value="GFR72857.1"/>
    <property type="molecule type" value="Genomic_DNA"/>
</dbReference>
<gene>
    <name evidence="1" type="ORF">ElyMa_000389200</name>
</gene>
<sequence>MARMSLTVEENLTPDQAGFRPGRSTCGQLLNLTAFEEKQITGTVLVDLTAAYDTVNHKILLLKPEFDLTCRSIYADDLCLATQSTSFNAIETRLTDALSTLTNYYTENLLNANPNKTQVCAFHLKNHQANTKLEITWNNQPLKFDEHPIYLGVTQDRTLSFSQHAMNVKAKVAARNSLQ</sequence>
<keyword evidence="2" id="KW-1185">Reference proteome</keyword>
<comment type="caution">
    <text evidence="1">The sequence shown here is derived from an EMBL/GenBank/DDBJ whole genome shotgun (WGS) entry which is preliminary data.</text>
</comment>
<organism evidence="1 2">
    <name type="scientific">Elysia marginata</name>
    <dbReference type="NCBI Taxonomy" id="1093978"/>
    <lineage>
        <taxon>Eukaryota</taxon>
        <taxon>Metazoa</taxon>
        <taxon>Spiralia</taxon>
        <taxon>Lophotrochozoa</taxon>
        <taxon>Mollusca</taxon>
        <taxon>Gastropoda</taxon>
        <taxon>Heterobranchia</taxon>
        <taxon>Euthyneura</taxon>
        <taxon>Panpulmonata</taxon>
        <taxon>Sacoglossa</taxon>
        <taxon>Placobranchoidea</taxon>
        <taxon>Plakobranchidae</taxon>
        <taxon>Elysia</taxon>
    </lineage>
</organism>
<dbReference type="InterPro" id="IPR052560">
    <property type="entry name" value="RdDP_mobile_element"/>
</dbReference>
<dbReference type="AlphaFoldDB" id="A0AAV4FHW6"/>
<evidence type="ECO:0000313" key="2">
    <source>
        <dbReference type="Proteomes" id="UP000762676"/>
    </source>
</evidence>
<dbReference type="PANTHER" id="PTHR36688">
    <property type="entry name" value="ENDO/EXONUCLEASE/PHOSPHATASE DOMAIN-CONTAINING PROTEIN"/>
    <property type="match status" value="1"/>
</dbReference>
<proteinExistence type="predicted"/>
<name>A0AAV4FHW6_9GAST</name>
<reference evidence="1 2" key="1">
    <citation type="journal article" date="2021" name="Elife">
        <title>Chloroplast acquisition without the gene transfer in kleptoplastic sea slugs, Plakobranchus ocellatus.</title>
        <authorList>
            <person name="Maeda T."/>
            <person name="Takahashi S."/>
            <person name="Yoshida T."/>
            <person name="Shimamura S."/>
            <person name="Takaki Y."/>
            <person name="Nagai Y."/>
            <person name="Toyoda A."/>
            <person name="Suzuki Y."/>
            <person name="Arimoto A."/>
            <person name="Ishii H."/>
            <person name="Satoh N."/>
            <person name="Nishiyama T."/>
            <person name="Hasebe M."/>
            <person name="Maruyama T."/>
            <person name="Minagawa J."/>
            <person name="Obokata J."/>
            <person name="Shigenobu S."/>
        </authorList>
    </citation>
    <scope>NUCLEOTIDE SEQUENCE [LARGE SCALE GENOMIC DNA]</scope>
</reference>
<dbReference type="PANTHER" id="PTHR36688:SF1">
    <property type="entry name" value="ENDONUCLEASE_EXONUCLEASE_PHOSPHATASE DOMAIN-CONTAINING PROTEIN"/>
    <property type="match status" value="1"/>
</dbReference>
<protein>
    <recommendedName>
        <fullName evidence="3">Reverse transcriptase domain-containing protein</fullName>
    </recommendedName>
</protein>
<accession>A0AAV4FHW6</accession>
<dbReference type="Proteomes" id="UP000762676">
    <property type="component" value="Unassembled WGS sequence"/>
</dbReference>
<evidence type="ECO:0000313" key="1">
    <source>
        <dbReference type="EMBL" id="GFR72857.1"/>
    </source>
</evidence>
<evidence type="ECO:0008006" key="3">
    <source>
        <dbReference type="Google" id="ProtNLM"/>
    </source>
</evidence>